<gene>
    <name evidence="2" type="ORF">METZ01_LOCUS170437</name>
</gene>
<accession>A0A382BWY4</accession>
<reference evidence="2" key="1">
    <citation type="submission" date="2018-05" db="EMBL/GenBank/DDBJ databases">
        <authorList>
            <person name="Lanie J.A."/>
            <person name="Ng W.-L."/>
            <person name="Kazmierczak K.M."/>
            <person name="Andrzejewski T.M."/>
            <person name="Davidsen T.M."/>
            <person name="Wayne K.J."/>
            <person name="Tettelin H."/>
            <person name="Glass J.I."/>
            <person name="Rusch D."/>
            <person name="Podicherti R."/>
            <person name="Tsui H.-C.T."/>
            <person name="Winkler M.E."/>
        </authorList>
    </citation>
    <scope>NUCLEOTIDE SEQUENCE</scope>
</reference>
<name>A0A382BWY4_9ZZZZ</name>
<dbReference type="GO" id="GO:0000166">
    <property type="term" value="F:nucleotide binding"/>
    <property type="evidence" value="ECO:0007669"/>
    <property type="project" value="InterPro"/>
</dbReference>
<dbReference type="InterPro" id="IPR051450">
    <property type="entry name" value="Gfo/Idh/MocA_Oxidoreductases"/>
</dbReference>
<feature type="domain" description="Gfo/Idh/MocA-like oxidoreductase N-terminal" evidence="1">
    <location>
        <begin position="4"/>
        <end position="121"/>
    </location>
</feature>
<dbReference type="Gene3D" id="3.30.360.10">
    <property type="entry name" value="Dihydrodipicolinate Reductase, domain 2"/>
    <property type="match status" value="1"/>
</dbReference>
<protein>
    <recommendedName>
        <fullName evidence="1">Gfo/Idh/MocA-like oxidoreductase N-terminal domain-containing protein</fullName>
    </recommendedName>
</protein>
<dbReference type="AlphaFoldDB" id="A0A382BWY4"/>
<evidence type="ECO:0000259" key="1">
    <source>
        <dbReference type="Pfam" id="PF01408"/>
    </source>
</evidence>
<dbReference type="Pfam" id="PF01408">
    <property type="entry name" value="GFO_IDH_MocA"/>
    <property type="match status" value="1"/>
</dbReference>
<dbReference type="PANTHER" id="PTHR43377:SF1">
    <property type="entry name" value="BILIVERDIN REDUCTASE A"/>
    <property type="match status" value="1"/>
</dbReference>
<evidence type="ECO:0000313" key="2">
    <source>
        <dbReference type="EMBL" id="SVB17583.1"/>
    </source>
</evidence>
<dbReference type="InterPro" id="IPR036291">
    <property type="entry name" value="NAD(P)-bd_dom_sf"/>
</dbReference>
<proteinExistence type="predicted"/>
<sequence>MPKLNIALIGAGRRGAGSHLPVISKLKDTYNLVAICDIDEKAAVQYAKKYGVNAYTNVRDLIEKEQLDVVDITVPKVAHHAVTCFVADAGINILCETPIAASLPMSDLMIEAANKNNVKLEIAENYYRAPKERFLSEVIGSGVIGEVGRIYRIFYEGGHHGMSMLRLRANGNPRSILGISQTTPIVPIIDRMKRHHTNDKWSLGFLEFDNNSTAIMIYSNTIHARSLGRGQNGISQIDGSQGTIVGEEIHIVHQENLETGATSVGYLPQRVMVDIDGVQVIDKIKLELPNQHVQWDNPLKNCPLSEGQVAVADELLSIANAVNQDTDPEYGAIRARQDQEMNIAMNESAQRNRETVSFPITTLTETETKIHEDYEREYGHPIEDVEAGIDTFFPRR</sequence>
<organism evidence="2">
    <name type="scientific">marine metagenome</name>
    <dbReference type="NCBI Taxonomy" id="408172"/>
    <lineage>
        <taxon>unclassified sequences</taxon>
        <taxon>metagenomes</taxon>
        <taxon>ecological metagenomes</taxon>
    </lineage>
</organism>
<dbReference type="SUPFAM" id="SSF51735">
    <property type="entry name" value="NAD(P)-binding Rossmann-fold domains"/>
    <property type="match status" value="1"/>
</dbReference>
<dbReference type="InterPro" id="IPR000683">
    <property type="entry name" value="Gfo/Idh/MocA-like_OxRdtase_N"/>
</dbReference>
<dbReference type="Gene3D" id="3.40.50.720">
    <property type="entry name" value="NAD(P)-binding Rossmann-like Domain"/>
    <property type="match status" value="1"/>
</dbReference>
<dbReference type="EMBL" id="UINC01031475">
    <property type="protein sequence ID" value="SVB17583.1"/>
    <property type="molecule type" value="Genomic_DNA"/>
</dbReference>
<dbReference type="PANTHER" id="PTHR43377">
    <property type="entry name" value="BILIVERDIN REDUCTASE A"/>
    <property type="match status" value="1"/>
</dbReference>